<protein>
    <submittedName>
        <fullName evidence="2">Tripartite tricarboxylate transporter substrate-binding protein</fullName>
    </submittedName>
</protein>
<dbReference type="PANTHER" id="PTHR42928">
    <property type="entry name" value="TRICARBOXYLATE-BINDING PROTEIN"/>
    <property type="match status" value="1"/>
</dbReference>
<keyword evidence="2" id="KW-0614">Plasmid</keyword>
<dbReference type="Gene3D" id="3.40.190.150">
    <property type="entry name" value="Bordetella uptake gene, domain 1"/>
    <property type="match status" value="1"/>
</dbReference>
<reference evidence="2" key="1">
    <citation type="submission" date="2022-09" db="EMBL/GenBank/DDBJ databases">
        <title>The complete genome of Acidovorax sp. 5MLIR.</title>
        <authorList>
            <person name="Liu L."/>
            <person name="Yue J."/>
            <person name="Yang F."/>
            <person name="Yuan J."/>
            <person name="Li L."/>
        </authorList>
    </citation>
    <scope>NUCLEOTIDE SEQUENCE</scope>
    <source>
        <strain evidence="2">5MLIR</strain>
        <plasmid evidence="2">unnamed1</plasmid>
    </source>
</reference>
<dbReference type="EMBL" id="CP106882">
    <property type="protein sequence ID" value="UYG53529.1"/>
    <property type="molecule type" value="Genomic_DNA"/>
</dbReference>
<sequence length="331" mass="34550">MNDSFNRRSALIAMGGAALGALAPLGKAWADPAYPNRPIKLIVPWTAGGSTDVLARAVGQNLSDVLGKPVVVDNRPGASGRLGVDAMAKSPADGYTASVIELAHAIAPSVFQRVSYDIMNDTAGVTLLGDSPLVLFVSAQKYQQGQFQNFLADARKAPAPLTIATSGNGSISHLAAGLLAQESKAPLDLIPYKGSAPALTDVAAGIVTGHFCTLASASSLLGAGKIVPLMVTGSRRIAQLPNTPSASELRLTRMDFGQWWALVVPAKTPAPVIDTLHRATAKSLADQRVQSRISSLAINLRSKSPDETMAFVRAEAAKWARVVSDLGIKPE</sequence>
<proteinExistence type="inferred from homology"/>
<accession>A0ABY6GEW0</accession>
<dbReference type="Proteomes" id="UP001162800">
    <property type="component" value="Plasmid unnamed1"/>
</dbReference>
<dbReference type="Gene3D" id="3.40.190.10">
    <property type="entry name" value="Periplasmic binding protein-like II"/>
    <property type="match status" value="1"/>
</dbReference>
<comment type="similarity">
    <text evidence="1">Belongs to the UPF0065 (bug) family.</text>
</comment>
<evidence type="ECO:0000313" key="2">
    <source>
        <dbReference type="EMBL" id="UYG53529.1"/>
    </source>
</evidence>
<keyword evidence="3" id="KW-1185">Reference proteome</keyword>
<geneLocation type="plasmid" evidence="2 3">
    <name>unnamed1</name>
</geneLocation>
<dbReference type="InterPro" id="IPR006311">
    <property type="entry name" value="TAT_signal"/>
</dbReference>
<evidence type="ECO:0000313" key="3">
    <source>
        <dbReference type="Proteomes" id="UP001162800"/>
    </source>
</evidence>
<organism evidence="2 3">
    <name type="scientific">Comamonas endophytica</name>
    <dbReference type="NCBI Taxonomy" id="2949090"/>
    <lineage>
        <taxon>Bacteria</taxon>
        <taxon>Pseudomonadati</taxon>
        <taxon>Pseudomonadota</taxon>
        <taxon>Betaproteobacteria</taxon>
        <taxon>Burkholderiales</taxon>
        <taxon>Comamonadaceae</taxon>
        <taxon>Comamonas</taxon>
    </lineage>
</organism>
<dbReference type="Pfam" id="PF03401">
    <property type="entry name" value="TctC"/>
    <property type="match status" value="1"/>
</dbReference>
<dbReference type="InterPro" id="IPR005064">
    <property type="entry name" value="BUG"/>
</dbReference>
<name>A0ABY6GEW0_9BURK</name>
<dbReference type="PROSITE" id="PS51318">
    <property type="entry name" value="TAT"/>
    <property type="match status" value="1"/>
</dbReference>
<dbReference type="RefSeq" id="WP_231044754.1">
    <property type="nucleotide sequence ID" value="NZ_CP106882.1"/>
</dbReference>
<dbReference type="PANTHER" id="PTHR42928:SF5">
    <property type="entry name" value="BLR1237 PROTEIN"/>
    <property type="match status" value="1"/>
</dbReference>
<evidence type="ECO:0000256" key="1">
    <source>
        <dbReference type="ARBA" id="ARBA00006987"/>
    </source>
</evidence>
<dbReference type="InterPro" id="IPR042100">
    <property type="entry name" value="Bug_dom1"/>
</dbReference>
<dbReference type="PIRSF" id="PIRSF017082">
    <property type="entry name" value="YflP"/>
    <property type="match status" value="1"/>
</dbReference>
<gene>
    <name evidence="2" type="ORF">M9799_19380</name>
</gene>